<feature type="region of interest" description="Disordered" evidence="1">
    <location>
        <begin position="486"/>
        <end position="510"/>
    </location>
</feature>
<organism evidence="2 3">
    <name type="scientific">Perkinsus chesapeaki</name>
    <name type="common">Clam parasite</name>
    <name type="synonym">Perkinsus andrewsi</name>
    <dbReference type="NCBI Taxonomy" id="330153"/>
    <lineage>
        <taxon>Eukaryota</taxon>
        <taxon>Sar</taxon>
        <taxon>Alveolata</taxon>
        <taxon>Perkinsozoa</taxon>
        <taxon>Perkinsea</taxon>
        <taxon>Perkinsida</taxon>
        <taxon>Perkinsidae</taxon>
        <taxon>Perkinsus</taxon>
    </lineage>
</organism>
<comment type="caution">
    <text evidence="2">The sequence shown here is derived from an EMBL/GenBank/DDBJ whole genome shotgun (WGS) entry which is preliminary data.</text>
</comment>
<feature type="region of interest" description="Disordered" evidence="1">
    <location>
        <begin position="1"/>
        <end position="25"/>
    </location>
</feature>
<evidence type="ECO:0000313" key="2">
    <source>
        <dbReference type="EMBL" id="KAF4654100.1"/>
    </source>
</evidence>
<dbReference type="OrthoDB" id="414023at2759"/>
<evidence type="ECO:0000256" key="1">
    <source>
        <dbReference type="SAM" id="MobiDB-lite"/>
    </source>
</evidence>
<dbReference type="AlphaFoldDB" id="A0A7J6L3P6"/>
<keyword evidence="3" id="KW-1185">Reference proteome</keyword>
<accession>A0A7J6L3P6</accession>
<name>A0A7J6L3P6_PERCH</name>
<dbReference type="Proteomes" id="UP000591131">
    <property type="component" value="Unassembled WGS sequence"/>
</dbReference>
<feature type="compositionally biased region" description="Basic and acidic residues" evidence="1">
    <location>
        <begin position="11"/>
        <end position="25"/>
    </location>
</feature>
<proteinExistence type="predicted"/>
<dbReference type="EMBL" id="JAAPAO010000761">
    <property type="protein sequence ID" value="KAF4654100.1"/>
    <property type="molecule type" value="Genomic_DNA"/>
</dbReference>
<reference evidence="2 3" key="1">
    <citation type="submission" date="2020-04" db="EMBL/GenBank/DDBJ databases">
        <title>Perkinsus chesapeaki whole genome sequence.</title>
        <authorList>
            <person name="Bogema D.R."/>
        </authorList>
    </citation>
    <scope>NUCLEOTIDE SEQUENCE [LARGE SCALE GENOMIC DNA]</scope>
    <source>
        <strain evidence="2">ATCC PRA-425</strain>
    </source>
</reference>
<sequence>MPEDVPSGSSKPEEKAADERDVQVDWRSKSTMLAAKKPGIIPKCNPCRPESCKKSGPQWETDDASKSEEWYKKNIRKFIWEFSPDAADPTDEELTGLLESMKQGRASQFSRRMLKITQNTIEKRVAERAKNGDPKADYFKVYAIHERFDRYGLQMPKSDSSHPQMSFGDKAVQRLKRNLVFGRMLLKKPHVATFSGELLFQRKRLTYGENEKTPDYVGIRSAEELRGQVESITATSNGANFQFLDEKFRTRVVERIASINWEETIIDLFMPVPFPDGTVYRPAMNSVWVVRKKENEELLFYVLHSASAAGEPKAKFLGINWEEKTVGRAGQKFTSLSNAENVYTMSATEKPLTLTLESYYFNRCSEGDKPYVTITCIFDPCTKKTYDEEYGTHDGHLALLEMSLLKGELWGSLDGALMFALTENYFPDERTAAIFRQVNISERKGLLQDLQDEVLGATVNLFGDYQNFHGACWVVPPQLLEVKNSEKDDAVQKVKESIESTAKEERLKHREKLESLHRTLDDAVKEDAV</sequence>
<feature type="region of interest" description="Disordered" evidence="1">
    <location>
        <begin position="37"/>
        <end position="63"/>
    </location>
</feature>
<evidence type="ECO:0000313" key="3">
    <source>
        <dbReference type="Proteomes" id="UP000591131"/>
    </source>
</evidence>
<gene>
    <name evidence="2" type="ORF">FOL47_010152</name>
</gene>
<protein>
    <submittedName>
        <fullName evidence="2">Uncharacterized protein</fullName>
    </submittedName>
</protein>